<evidence type="ECO:0000313" key="1">
    <source>
        <dbReference type="EMBL" id="QSB46108.1"/>
    </source>
</evidence>
<dbReference type="InterPro" id="IPR029069">
    <property type="entry name" value="HotDog_dom_sf"/>
</dbReference>
<dbReference type="CDD" id="cd00586">
    <property type="entry name" value="4HBT"/>
    <property type="match status" value="1"/>
</dbReference>
<dbReference type="Pfam" id="PF13279">
    <property type="entry name" value="4HBT_2"/>
    <property type="match status" value="1"/>
</dbReference>
<name>A0ABX7KDW5_9SPHN</name>
<organism evidence="1 2">
    <name type="scientific">Tsuneonella flava</name>
    <dbReference type="NCBI Taxonomy" id="2055955"/>
    <lineage>
        <taxon>Bacteria</taxon>
        <taxon>Pseudomonadati</taxon>
        <taxon>Pseudomonadota</taxon>
        <taxon>Alphaproteobacteria</taxon>
        <taxon>Sphingomonadales</taxon>
        <taxon>Erythrobacteraceae</taxon>
        <taxon>Tsuneonella</taxon>
    </lineage>
</organism>
<dbReference type="Proteomes" id="UP000663637">
    <property type="component" value="Chromosome"/>
</dbReference>
<dbReference type="EMBL" id="CP061510">
    <property type="protein sequence ID" value="QSB46108.1"/>
    <property type="molecule type" value="Genomic_DNA"/>
</dbReference>
<accession>A0ABX7KDW5</accession>
<dbReference type="SUPFAM" id="SSF54637">
    <property type="entry name" value="Thioesterase/thiol ester dehydrase-isomerase"/>
    <property type="match status" value="1"/>
</dbReference>
<protein>
    <submittedName>
        <fullName evidence="1">Acyl-CoA thioesterase</fullName>
    </submittedName>
</protein>
<keyword evidence="2" id="KW-1185">Reference proteome</keyword>
<gene>
    <name evidence="1" type="ORF">IDJ81_08250</name>
</gene>
<evidence type="ECO:0000313" key="2">
    <source>
        <dbReference type="Proteomes" id="UP000663637"/>
    </source>
</evidence>
<dbReference type="Gene3D" id="3.10.129.10">
    <property type="entry name" value="Hotdog Thioesterase"/>
    <property type="match status" value="1"/>
</dbReference>
<proteinExistence type="predicted"/>
<reference evidence="1 2" key="1">
    <citation type="submission" date="2020-09" db="EMBL/GenBank/DDBJ databases">
        <title>Complete genome sequence of altererythrobacter flavus SS-21NJ, isolated from Dongying oil sludge in Shandong province.</title>
        <authorList>
            <person name="Sun S."/>
            <person name="Zhang Z."/>
        </authorList>
    </citation>
    <scope>NUCLEOTIDE SEQUENCE [LARGE SCALE GENOMIC DNA]</scope>
    <source>
        <strain evidence="1 2">SS-21NJ</strain>
    </source>
</reference>
<sequence>MSAGTPNRRPIGCDQNGVPLVGQIDERHRFHVGFQAQDFDIDELGHVNNAVWVIWIQEASMAHWLMAARPEDRDRFVAVVLRHEVDYRGNVREGDEISAVTWISGTPRGARYVRRTEFHDSNGRAIVTALTHWAMVDRETGKLVRVRAEMAAPFVCNDEQFKETK</sequence>